<dbReference type="AlphaFoldDB" id="A0AAV4T5E0"/>
<sequence>MTIHHKSDVIFKRKTMSSPNQEVYQVSSAGKGVRGRGTRVAHLLVVFLGQRLGQRDKAAKRLPMTYIHQQRRMLVYSRDLQTIDLKTSMKSAWVAGTG</sequence>
<accession>A0AAV4T5E0</accession>
<dbReference type="EMBL" id="BPLR01010622">
    <property type="protein sequence ID" value="GIY40496.1"/>
    <property type="molecule type" value="Genomic_DNA"/>
</dbReference>
<organism evidence="1 2">
    <name type="scientific">Caerostris extrusa</name>
    <name type="common">Bark spider</name>
    <name type="synonym">Caerostris bankana</name>
    <dbReference type="NCBI Taxonomy" id="172846"/>
    <lineage>
        <taxon>Eukaryota</taxon>
        <taxon>Metazoa</taxon>
        <taxon>Ecdysozoa</taxon>
        <taxon>Arthropoda</taxon>
        <taxon>Chelicerata</taxon>
        <taxon>Arachnida</taxon>
        <taxon>Araneae</taxon>
        <taxon>Araneomorphae</taxon>
        <taxon>Entelegynae</taxon>
        <taxon>Araneoidea</taxon>
        <taxon>Araneidae</taxon>
        <taxon>Caerostris</taxon>
    </lineage>
</organism>
<protein>
    <submittedName>
        <fullName evidence="1">Uncharacterized protein</fullName>
    </submittedName>
</protein>
<keyword evidence="2" id="KW-1185">Reference proteome</keyword>
<comment type="caution">
    <text evidence="1">The sequence shown here is derived from an EMBL/GenBank/DDBJ whole genome shotgun (WGS) entry which is preliminary data.</text>
</comment>
<gene>
    <name evidence="1" type="ORF">CEXT_735421</name>
</gene>
<evidence type="ECO:0000313" key="1">
    <source>
        <dbReference type="EMBL" id="GIY40496.1"/>
    </source>
</evidence>
<proteinExistence type="predicted"/>
<evidence type="ECO:0000313" key="2">
    <source>
        <dbReference type="Proteomes" id="UP001054945"/>
    </source>
</evidence>
<reference evidence="1 2" key="1">
    <citation type="submission" date="2021-06" db="EMBL/GenBank/DDBJ databases">
        <title>Caerostris extrusa draft genome.</title>
        <authorList>
            <person name="Kono N."/>
            <person name="Arakawa K."/>
        </authorList>
    </citation>
    <scope>NUCLEOTIDE SEQUENCE [LARGE SCALE GENOMIC DNA]</scope>
</reference>
<name>A0AAV4T5E0_CAEEX</name>
<dbReference type="Proteomes" id="UP001054945">
    <property type="component" value="Unassembled WGS sequence"/>
</dbReference>